<dbReference type="PANTHER" id="PTHR30069:SF49">
    <property type="entry name" value="OUTER MEMBRANE PROTEIN C"/>
    <property type="match status" value="1"/>
</dbReference>
<keyword evidence="6 8" id="KW-0472">Membrane</keyword>
<dbReference type="CDD" id="cd01347">
    <property type="entry name" value="ligand_gated_channel"/>
    <property type="match status" value="1"/>
</dbReference>
<evidence type="ECO:0000313" key="14">
    <source>
        <dbReference type="Proteomes" id="UP000189632"/>
    </source>
</evidence>
<organism evidence="13 14">
    <name type="scientific">Bartonella choladocola</name>
    <dbReference type="NCBI Taxonomy" id="2750995"/>
    <lineage>
        <taxon>Bacteria</taxon>
        <taxon>Pseudomonadati</taxon>
        <taxon>Pseudomonadota</taxon>
        <taxon>Alphaproteobacteria</taxon>
        <taxon>Hyphomicrobiales</taxon>
        <taxon>Bartonellaceae</taxon>
        <taxon>Bartonella</taxon>
    </lineage>
</organism>
<dbReference type="NCBIfam" id="TIGR01778">
    <property type="entry name" value="TonB-copper"/>
    <property type="match status" value="1"/>
</dbReference>
<evidence type="ECO:0000259" key="11">
    <source>
        <dbReference type="Pfam" id="PF00593"/>
    </source>
</evidence>
<dbReference type="PROSITE" id="PS52016">
    <property type="entry name" value="TONB_DEPENDENT_REC_3"/>
    <property type="match status" value="1"/>
</dbReference>
<dbReference type="STRING" id="1686310.BBC0244_018890"/>
<dbReference type="PANTHER" id="PTHR30069">
    <property type="entry name" value="TONB-DEPENDENT OUTER MEMBRANE RECEPTOR"/>
    <property type="match status" value="1"/>
</dbReference>
<feature type="compositionally biased region" description="Basic and acidic residues" evidence="10">
    <location>
        <begin position="508"/>
        <end position="527"/>
    </location>
</feature>
<name>A0A1U9MK68_9HYPH</name>
<dbReference type="Gene3D" id="2.40.170.20">
    <property type="entry name" value="TonB-dependent receptor, beta-barrel domain"/>
    <property type="match status" value="1"/>
</dbReference>
<keyword evidence="14" id="KW-1185">Reference proteome</keyword>
<keyword evidence="3 8" id="KW-1134">Transmembrane beta strand</keyword>
<dbReference type="GO" id="GO:0044718">
    <property type="term" value="P:siderophore transmembrane transport"/>
    <property type="evidence" value="ECO:0007669"/>
    <property type="project" value="TreeGrafter"/>
</dbReference>
<evidence type="ECO:0000256" key="2">
    <source>
        <dbReference type="ARBA" id="ARBA00022448"/>
    </source>
</evidence>
<evidence type="ECO:0000256" key="3">
    <source>
        <dbReference type="ARBA" id="ARBA00022452"/>
    </source>
</evidence>
<evidence type="ECO:0000256" key="6">
    <source>
        <dbReference type="ARBA" id="ARBA00023136"/>
    </source>
</evidence>
<dbReference type="Pfam" id="PF00593">
    <property type="entry name" value="TonB_dep_Rec_b-barrel"/>
    <property type="match status" value="1"/>
</dbReference>
<dbReference type="Proteomes" id="UP000189632">
    <property type="component" value="Chromosome"/>
</dbReference>
<keyword evidence="7 8" id="KW-0998">Cell outer membrane</keyword>
<keyword evidence="2 8" id="KW-0813">Transport</keyword>
<feature type="domain" description="TonB-dependent receptor plug" evidence="12">
    <location>
        <begin position="92"/>
        <end position="194"/>
    </location>
</feature>
<dbReference type="InterPro" id="IPR000531">
    <property type="entry name" value="Beta-barrel_TonB"/>
</dbReference>
<dbReference type="Pfam" id="PF07715">
    <property type="entry name" value="Plug"/>
    <property type="match status" value="1"/>
</dbReference>
<accession>A0A1U9MK68</accession>
<evidence type="ECO:0000256" key="7">
    <source>
        <dbReference type="ARBA" id="ARBA00023237"/>
    </source>
</evidence>
<proteinExistence type="inferred from homology"/>
<feature type="domain" description="TonB-dependent receptor-like beta-barrel" evidence="11">
    <location>
        <begin position="250"/>
        <end position="742"/>
    </location>
</feature>
<keyword evidence="4 8" id="KW-0812">Transmembrane</keyword>
<dbReference type="KEGG" id="bapi:BBC0122_020160"/>
<evidence type="ECO:0000256" key="5">
    <source>
        <dbReference type="ARBA" id="ARBA00023077"/>
    </source>
</evidence>
<dbReference type="InterPro" id="IPR010100">
    <property type="entry name" value="TonB-dep_Cu_rcpt"/>
</dbReference>
<reference evidence="13 14" key="1">
    <citation type="submission" date="2016-11" db="EMBL/GenBank/DDBJ databases">
        <title>Comparative genomics of Bartonella apis.</title>
        <authorList>
            <person name="Engel P."/>
        </authorList>
    </citation>
    <scope>NUCLEOTIDE SEQUENCE [LARGE SCALE GENOMIC DNA]</scope>
    <source>
        <strain evidence="13 14">BBC0122</strain>
    </source>
</reference>
<dbReference type="SUPFAM" id="SSF56935">
    <property type="entry name" value="Porins"/>
    <property type="match status" value="1"/>
</dbReference>
<evidence type="ECO:0000256" key="9">
    <source>
        <dbReference type="RuleBase" id="RU003357"/>
    </source>
</evidence>
<keyword evidence="5 9" id="KW-0798">TonB box</keyword>
<evidence type="ECO:0000256" key="4">
    <source>
        <dbReference type="ARBA" id="ARBA00022692"/>
    </source>
</evidence>
<evidence type="ECO:0000256" key="10">
    <source>
        <dbReference type="SAM" id="MobiDB-lite"/>
    </source>
</evidence>
<dbReference type="InterPro" id="IPR037066">
    <property type="entry name" value="Plug_dom_sf"/>
</dbReference>
<dbReference type="InterPro" id="IPR039426">
    <property type="entry name" value="TonB-dep_rcpt-like"/>
</dbReference>
<dbReference type="GO" id="GO:0015344">
    <property type="term" value="F:siderophore uptake transmembrane transporter activity"/>
    <property type="evidence" value="ECO:0007669"/>
    <property type="project" value="TreeGrafter"/>
</dbReference>
<evidence type="ECO:0000256" key="1">
    <source>
        <dbReference type="ARBA" id="ARBA00004571"/>
    </source>
</evidence>
<dbReference type="OrthoDB" id="9760333at2"/>
<dbReference type="InterPro" id="IPR036942">
    <property type="entry name" value="Beta-barrel_TonB_sf"/>
</dbReference>
<comment type="subcellular location">
    <subcellularLocation>
        <location evidence="1 8">Cell outer membrane</location>
        <topology evidence="1 8">Multi-pass membrane protein</topology>
    </subcellularLocation>
</comment>
<comment type="similarity">
    <text evidence="8 9">Belongs to the TonB-dependent receptor family.</text>
</comment>
<evidence type="ECO:0000259" key="12">
    <source>
        <dbReference type="Pfam" id="PF07715"/>
    </source>
</evidence>
<sequence>MDSLFQTDRRFSAHSNALKSSSAVIGAIATLSTLLIIMPTGAKAETVANNEKSTITPLQNPTTSPAQKEAAKAEEQGNMVLKPVIVTSAAMSSPVTVVTNPKAPRQPIPASDGADYLKTIPGFATIRNGGTNGDPVFRGQFGSRLNIVNDGSTIMGACPGRMDNPTSYISPESYDRLTVVKGPQTVRYGPTGSAATILFERDPQHFEKPTVKGDSSIVIGSNSRFESRLDGTVGARPGYVRIIGNKALSHDYHDGDGNSVPSKWDKWNGDMFLGLTPDENTLFELSGGGGDGEARYAGRAMDGSQFKRESLGAKFIKENINDKLTKVDAQFYYNYADHIMDNFRLRHLATSALPLPIGMTNTGKTGTGHMGHMSAMGAMDMNHMMGNAMSGGGNPMTGMGGMGGMNGMNGMGGAGGTMDMSSMPMESRLDRRTIGGHFTTNWDLGDLKLVSGVDLQTNTHRKRKSRNMMSINGWDKDAVFFNYGLFSEATWTFAENQRLVFGGRLDRASAKDERSTSPTDGDKRDRTLPSGFLRYERDLDQIPLTTYIGLGHAERFPDYWELFSPKQSDANSLNAFDGIKPEKTTQLDFGAQYSGENSNIWASAYVGRIDDYILFDYSSGQSKASNVDATIMGGELGLSHMFFNVWKFDSSLAYSWGKNTTDNEALPQIPPLEGRLGLTYQKEKWSIGGLLRLVADQPRIAENKGNVVGKDFDKSRGFGVFSLNGSYKISKNVALTGGVDNLFNKDYFEHLNRDGDAGFGFPAHYQVREPGRTFWAKADFKF</sequence>
<dbReference type="Gene3D" id="2.170.130.10">
    <property type="entry name" value="TonB-dependent receptor, plug domain"/>
    <property type="match status" value="1"/>
</dbReference>
<gene>
    <name evidence="13" type="ORF">BBC0122_020160</name>
</gene>
<dbReference type="InterPro" id="IPR012910">
    <property type="entry name" value="Plug_dom"/>
</dbReference>
<evidence type="ECO:0000256" key="8">
    <source>
        <dbReference type="PROSITE-ProRule" id="PRU01360"/>
    </source>
</evidence>
<dbReference type="GO" id="GO:0009279">
    <property type="term" value="C:cell outer membrane"/>
    <property type="evidence" value="ECO:0007669"/>
    <property type="project" value="UniProtKB-SubCell"/>
</dbReference>
<evidence type="ECO:0000313" key="13">
    <source>
        <dbReference type="EMBL" id="AQT48109.1"/>
    </source>
</evidence>
<dbReference type="AlphaFoldDB" id="A0A1U9MK68"/>
<dbReference type="EMBL" id="CP015625">
    <property type="protein sequence ID" value="AQT48109.1"/>
    <property type="molecule type" value="Genomic_DNA"/>
</dbReference>
<protein>
    <submittedName>
        <fullName evidence="13">Iron complex outermembrane recepter protein</fullName>
    </submittedName>
</protein>
<feature type="region of interest" description="Disordered" evidence="10">
    <location>
        <begin position="508"/>
        <end position="528"/>
    </location>
</feature>